<keyword evidence="3" id="KW-1185">Reference proteome</keyword>
<accession>A0ABP9B0Q9</accession>
<evidence type="ECO:0000256" key="1">
    <source>
        <dbReference type="SAM" id="MobiDB-lite"/>
    </source>
</evidence>
<dbReference type="EMBL" id="BAABIG010000010">
    <property type="protein sequence ID" value="GAA4788329.1"/>
    <property type="molecule type" value="Genomic_DNA"/>
</dbReference>
<feature type="compositionally biased region" description="Low complexity" evidence="1">
    <location>
        <begin position="234"/>
        <end position="250"/>
    </location>
</feature>
<feature type="compositionally biased region" description="Polar residues" evidence="1">
    <location>
        <begin position="262"/>
        <end position="276"/>
    </location>
</feature>
<name>A0ABP9B0Q9_9ACTN</name>
<evidence type="ECO:0000313" key="3">
    <source>
        <dbReference type="Proteomes" id="UP001501265"/>
    </source>
</evidence>
<dbReference type="RefSeq" id="WP_345617759.1">
    <property type="nucleotide sequence ID" value="NZ_BAABIG010000010.1"/>
</dbReference>
<evidence type="ECO:0000313" key="2">
    <source>
        <dbReference type="EMBL" id="GAA4788329.1"/>
    </source>
</evidence>
<feature type="region of interest" description="Disordered" evidence="1">
    <location>
        <begin position="228"/>
        <end position="296"/>
    </location>
</feature>
<proteinExistence type="predicted"/>
<comment type="caution">
    <text evidence="2">The sequence shown here is derived from an EMBL/GenBank/DDBJ whole genome shotgun (WGS) entry which is preliminary data.</text>
</comment>
<protein>
    <submittedName>
        <fullName evidence="2">Uncharacterized protein</fullName>
    </submittedName>
</protein>
<gene>
    <name evidence="2" type="ORF">GCM10023220_11030</name>
</gene>
<reference evidence="3" key="1">
    <citation type="journal article" date="2019" name="Int. J. Syst. Evol. Microbiol.">
        <title>The Global Catalogue of Microorganisms (GCM) 10K type strain sequencing project: providing services to taxonomists for standard genome sequencing and annotation.</title>
        <authorList>
            <consortium name="The Broad Institute Genomics Platform"/>
            <consortium name="The Broad Institute Genome Sequencing Center for Infectious Disease"/>
            <person name="Wu L."/>
            <person name="Ma J."/>
        </authorList>
    </citation>
    <scope>NUCLEOTIDE SEQUENCE [LARGE SCALE GENOMIC DNA]</scope>
    <source>
        <strain evidence="3">JCM 18081</strain>
    </source>
</reference>
<dbReference type="Proteomes" id="UP001501265">
    <property type="component" value="Unassembled WGS sequence"/>
</dbReference>
<organism evidence="2 3">
    <name type="scientific">Streptomyces ziwulingensis</name>
    <dbReference type="NCBI Taxonomy" id="1045501"/>
    <lineage>
        <taxon>Bacteria</taxon>
        <taxon>Bacillati</taxon>
        <taxon>Actinomycetota</taxon>
        <taxon>Actinomycetes</taxon>
        <taxon>Kitasatosporales</taxon>
        <taxon>Streptomycetaceae</taxon>
        <taxon>Streptomyces</taxon>
    </lineage>
</organism>
<sequence>MVNAVEVPLYELNWEQGVVSSTPLPEPITMPVEGLGDGGVQTAVAFRDEHNDVITAVLDGQGDWNIGFLRWTEWAQCYRTQITTAVKGFAYALMASGDIAKSEGRQRLGSALRTAGNVVNSTTAFSDVAHYGHSAYKSYQQHRLATPTVKDLGKAGGQLLGLVVGVAAALSPSQSVQAASSLVTFAAIAATGPTQQEEQKAQEEAHRLFYSQPGAHLGSTGVQVGYAQPYGSGTATPHTTTPHATRANTAVPESPVRRFGTSGFSGCAGSNGSSTYEGRPNGGSPERCRGRSGPRQ</sequence>